<sequence length="83" mass="9440">RVMVRAASDKKDQRDSTKKAGAKNVQWLTKVVISKADQLVGLDAAKEKQQRKKFRKQLASAKRLIRVNIEACKKPAKKSHKKK</sequence>
<dbReference type="EMBL" id="BTSY01000002">
    <property type="protein sequence ID" value="GMT13416.1"/>
    <property type="molecule type" value="Genomic_DNA"/>
</dbReference>
<evidence type="ECO:0000313" key="3">
    <source>
        <dbReference type="Proteomes" id="UP001432322"/>
    </source>
</evidence>
<protein>
    <submittedName>
        <fullName evidence="2">Uncharacterized protein</fullName>
    </submittedName>
</protein>
<feature type="non-terminal residue" evidence="2">
    <location>
        <position position="1"/>
    </location>
</feature>
<gene>
    <name evidence="2" type="ORF">PFISCL1PPCAC_4713</name>
</gene>
<comment type="caution">
    <text evidence="2">The sequence shown here is derived from an EMBL/GenBank/DDBJ whole genome shotgun (WGS) entry which is preliminary data.</text>
</comment>
<evidence type="ECO:0000256" key="1">
    <source>
        <dbReference type="SAM" id="MobiDB-lite"/>
    </source>
</evidence>
<feature type="compositionally biased region" description="Basic and acidic residues" evidence="1">
    <location>
        <begin position="7"/>
        <end position="18"/>
    </location>
</feature>
<name>A0AAV5V3U2_9BILA</name>
<evidence type="ECO:0000313" key="2">
    <source>
        <dbReference type="EMBL" id="GMT13416.1"/>
    </source>
</evidence>
<organism evidence="2 3">
    <name type="scientific">Pristionchus fissidentatus</name>
    <dbReference type="NCBI Taxonomy" id="1538716"/>
    <lineage>
        <taxon>Eukaryota</taxon>
        <taxon>Metazoa</taxon>
        <taxon>Ecdysozoa</taxon>
        <taxon>Nematoda</taxon>
        <taxon>Chromadorea</taxon>
        <taxon>Rhabditida</taxon>
        <taxon>Rhabditina</taxon>
        <taxon>Diplogasteromorpha</taxon>
        <taxon>Diplogasteroidea</taxon>
        <taxon>Neodiplogasteridae</taxon>
        <taxon>Pristionchus</taxon>
    </lineage>
</organism>
<reference evidence="2" key="1">
    <citation type="submission" date="2023-10" db="EMBL/GenBank/DDBJ databases">
        <title>Genome assembly of Pristionchus species.</title>
        <authorList>
            <person name="Yoshida K."/>
            <person name="Sommer R.J."/>
        </authorList>
    </citation>
    <scope>NUCLEOTIDE SEQUENCE</scope>
    <source>
        <strain evidence="2">RS5133</strain>
    </source>
</reference>
<dbReference type="Proteomes" id="UP001432322">
    <property type="component" value="Unassembled WGS sequence"/>
</dbReference>
<dbReference type="AlphaFoldDB" id="A0AAV5V3U2"/>
<accession>A0AAV5V3U2</accession>
<feature type="region of interest" description="Disordered" evidence="1">
    <location>
        <begin position="1"/>
        <end position="21"/>
    </location>
</feature>
<proteinExistence type="predicted"/>
<keyword evidence="3" id="KW-1185">Reference proteome</keyword>